<evidence type="ECO:0000313" key="2">
    <source>
        <dbReference type="Proteomes" id="UP000468735"/>
    </source>
</evidence>
<gene>
    <name evidence="1" type="ORF">F8566_18185</name>
</gene>
<name>A0A6H9YM91_9ACTN</name>
<sequence>MPHLYEALTWTIDEPDRPLEFVFHNDGEVLAKATRVAPPRQGDAAMPYANPHGQADDSRLMLCVAGADGTPYFYVDHTRDPMVTSPSFVVSPDGGLIGSVAVKRGGLKEAFTLFRGRGEVRMVIQDADRQPVAMMTTPLDPTVDGRLTDARGGAELGRYRERALDGGRRRRRVMRLNQALPEPARTLVLGSLIGVELMVPR</sequence>
<reference evidence="1 2" key="1">
    <citation type="submission" date="2019-09" db="EMBL/GenBank/DDBJ databases">
        <title>Actinomadura physcomitrii sp. nov., a novel actinomycete isolated from moss [Physcomitrium sphaericum (Ludw) Fuernr].</title>
        <authorList>
            <person name="Zhuang X."/>
            <person name="Liu C."/>
        </authorList>
    </citation>
    <scope>NUCLEOTIDE SEQUENCE [LARGE SCALE GENOMIC DNA]</scope>
    <source>
        <strain evidence="1 2">HMC1</strain>
    </source>
</reference>
<dbReference type="EMBL" id="WBMT01000008">
    <property type="protein sequence ID" value="KAB2347822.1"/>
    <property type="molecule type" value="Genomic_DNA"/>
</dbReference>
<comment type="caution">
    <text evidence="1">The sequence shown here is derived from an EMBL/GenBank/DDBJ whole genome shotgun (WGS) entry which is preliminary data.</text>
</comment>
<dbReference type="Proteomes" id="UP000468735">
    <property type="component" value="Unassembled WGS sequence"/>
</dbReference>
<proteinExistence type="predicted"/>
<dbReference type="AlphaFoldDB" id="A0A6H9YM91"/>
<dbReference type="RefSeq" id="WP_151561445.1">
    <property type="nucleotide sequence ID" value="NZ_WBMT01000008.1"/>
</dbReference>
<accession>A0A6H9YM91</accession>
<dbReference type="OrthoDB" id="3464499at2"/>
<evidence type="ECO:0000313" key="1">
    <source>
        <dbReference type="EMBL" id="KAB2347822.1"/>
    </source>
</evidence>
<protein>
    <submittedName>
        <fullName evidence="1">Uncharacterized protein</fullName>
    </submittedName>
</protein>
<organism evidence="1 2">
    <name type="scientific">Actinomadura rudentiformis</name>
    <dbReference type="NCBI Taxonomy" id="359158"/>
    <lineage>
        <taxon>Bacteria</taxon>
        <taxon>Bacillati</taxon>
        <taxon>Actinomycetota</taxon>
        <taxon>Actinomycetes</taxon>
        <taxon>Streptosporangiales</taxon>
        <taxon>Thermomonosporaceae</taxon>
        <taxon>Actinomadura</taxon>
    </lineage>
</organism>
<keyword evidence="2" id="KW-1185">Reference proteome</keyword>